<sequence>MKMFYSSKKQIDVFPVGMFLSMTLSAGMLLFQPFENGTVPPAVYPVIAGPLKGAFCDNREMSKFKDLKNRSLEVVTLHLWREKKKGRKLSQLLVKNIEFHRLTEHKKREDH</sequence>
<proteinExistence type="predicted"/>
<keyword evidence="1" id="KW-0472">Membrane</keyword>
<keyword evidence="1" id="KW-1133">Transmembrane helix</keyword>
<evidence type="ECO:0000313" key="2">
    <source>
        <dbReference type="EMBL" id="GIZ00370.1"/>
    </source>
</evidence>
<dbReference type="EMBL" id="BPLR01001146">
    <property type="protein sequence ID" value="GIZ00370.1"/>
    <property type="molecule type" value="Genomic_DNA"/>
</dbReference>
<reference evidence="2 3" key="1">
    <citation type="submission" date="2021-06" db="EMBL/GenBank/DDBJ databases">
        <title>Caerostris extrusa draft genome.</title>
        <authorList>
            <person name="Kono N."/>
            <person name="Arakawa K."/>
        </authorList>
    </citation>
    <scope>NUCLEOTIDE SEQUENCE [LARGE SCALE GENOMIC DNA]</scope>
</reference>
<name>A0AAV4Y2H5_CAEEX</name>
<evidence type="ECO:0000256" key="1">
    <source>
        <dbReference type="SAM" id="Phobius"/>
    </source>
</evidence>
<dbReference type="AlphaFoldDB" id="A0AAV4Y2H5"/>
<keyword evidence="3" id="KW-1185">Reference proteome</keyword>
<feature type="transmembrane region" description="Helical" evidence="1">
    <location>
        <begin position="12"/>
        <end position="31"/>
    </location>
</feature>
<comment type="caution">
    <text evidence="2">The sequence shown here is derived from an EMBL/GenBank/DDBJ whole genome shotgun (WGS) entry which is preliminary data.</text>
</comment>
<gene>
    <name evidence="2" type="ORF">CEXT_595871</name>
</gene>
<dbReference type="Proteomes" id="UP001054945">
    <property type="component" value="Unassembled WGS sequence"/>
</dbReference>
<accession>A0AAV4Y2H5</accession>
<organism evidence="2 3">
    <name type="scientific">Caerostris extrusa</name>
    <name type="common">Bark spider</name>
    <name type="synonym">Caerostris bankana</name>
    <dbReference type="NCBI Taxonomy" id="172846"/>
    <lineage>
        <taxon>Eukaryota</taxon>
        <taxon>Metazoa</taxon>
        <taxon>Ecdysozoa</taxon>
        <taxon>Arthropoda</taxon>
        <taxon>Chelicerata</taxon>
        <taxon>Arachnida</taxon>
        <taxon>Araneae</taxon>
        <taxon>Araneomorphae</taxon>
        <taxon>Entelegynae</taxon>
        <taxon>Araneoidea</taxon>
        <taxon>Araneidae</taxon>
        <taxon>Caerostris</taxon>
    </lineage>
</organism>
<evidence type="ECO:0000313" key="3">
    <source>
        <dbReference type="Proteomes" id="UP001054945"/>
    </source>
</evidence>
<keyword evidence="1" id="KW-0812">Transmembrane</keyword>
<protein>
    <submittedName>
        <fullName evidence="2">Uncharacterized protein</fullName>
    </submittedName>
</protein>